<protein>
    <submittedName>
        <fullName evidence="1">Uncharacterized protein</fullName>
    </submittedName>
</protein>
<dbReference type="EMBL" id="JAWPEI010000044">
    <property type="protein sequence ID" value="KAK4706827.1"/>
    <property type="molecule type" value="Genomic_DNA"/>
</dbReference>
<reference evidence="1 2" key="1">
    <citation type="submission" date="2023-10" db="EMBL/GenBank/DDBJ databases">
        <title>Genome-Wide Identification Analysis in wild type Solanum Pinnatisectum Reveals Some Genes Defensing Phytophthora Infestans.</title>
        <authorList>
            <person name="Sun C."/>
        </authorList>
    </citation>
    <scope>NUCLEOTIDE SEQUENCE [LARGE SCALE GENOMIC DNA]</scope>
    <source>
        <strain evidence="1">LQN</strain>
        <tissue evidence="1">Leaf</tissue>
    </source>
</reference>
<organism evidence="1 2">
    <name type="scientific">Solanum pinnatisectum</name>
    <name type="common">tansyleaf nightshade</name>
    <dbReference type="NCBI Taxonomy" id="50273"/>
    <lineage>
        <taxon>Eukaryota</taxon>
        <taxon>Viridiplantae</taxon>
        <taxon>Streptophyta</taxon>
        <taxon>Embryophyta</taxon>
        <taxon>Tracheophyta</taxon>
        <taxon>Spermatophyta</taxon>
        <taxon>Magnoliopsida</taxon>
        <taxon>eudicotyledons</taxon>
        <taxon>Gunneridae</taxon>
        <taxon>Pentapetalae</taxon>
        <taxon>asterids</taxon>
        <taxon>lamiids</taxon>
        <taxon>Solanales</taxon>
        <taxon>Solanaceae</taxon>
        <taxon>Solanoideae</taxon>
        <taxon>Solaneae</taxon>
        <taxon>Solanum</taxon>
    </lineage>
</organism>
<proteinExistence type="predicted"/>
<dbReference type="AlphaFoldDB" id="A0AAV9K3M8"/>
<accession>A0AAV9K3M8</accession>
<dbReference type="Proteomes" id="UP001311915">
    <property type="component" value="Unassembled WGS sequence"/>
</dbReference>
<evidence type="ECO:0000313" key="1">
    <source>
        <dbReference type="EMBL" id="KAK4706827.1"/>
    </source>
</evidence>
<evidence type="ECO:0000313" key="2">
    <source>
        <dbReference type="Proteomes" id="UP001311915"/>
    </source>
</evidence>
<name>A0AAV9K3M8_9SOLN</name>
<gene>
    <name evidence="1" type="ORF">R3W88_033623</name>
</gene>
<keyword evidence="2" id="KW-1185">Reference proteome</keyword>
<sequence length="127" mass="14606">MLNPPPRNLDYSQRCAYYSDGPRYNIERCWYLKRAIQDLIDTHQIIVESPNGPNINQNSLPRHTERNMLEMMNGHGEFAVPYKPILKVEIDIENSTNVVDLTKIMPLGAERTSKKLIPSNTPILTVK</sequence>
<comment type="caution">
    <text evidence="1">The sequence shown here is derived from an EMBL/GenBank/DDBJ whole genome shotgun (WGS) entry which is preliminary data.</text>
</comment>